<dbReference type="AlphaFoldDB" id="A0A9D1LPY9"/>
<evidence type="ECO:0000256" key="5">
    <source>
        <dbReference type="ARBA" id="ARBA00022989"/>
    </source>
</evidence>
<dbReference type="PANTHER" id="PTHR30151">
    <property type="entry name" value="ALKANE SULFONATE ABC TRANSPORTER-RELATED, MEMBRANE SUBUNIT"/>
    <property type="match status" value="1"/>
</dbReference>
<keyword evidence="4 7" id="KW-0812">Transmembrane</keyword>
<name>A0A9D1LPY9_9FIRM</name>
<accession>A0A9D1LPY9</accession>
<dbReference type="Proteomes" id="UP000824123">
    <property type="component" value="Unassembled WGS sequence"/>
</dbReference>
<evidence type="ECO:0000256" key="1">
    <source>
        <dbReference type="ARBA" id="ARBA00004651"/>
    </source>
</evidence>
<keyword evidence="5 7" id="KW-1133">Transmembrane helix</keyword>
<reference evidence="9" key="1">
    <citation type="submission" date="2020-10" db="EMBL/GenBank/DDBJ databases">
        <authorList>
            <person name="Gilroy R."/>
        </authorList>
    </citation>
    <scope>NUCLEOTIDE SEQUENCE</scope>
    <source>
        <strain evidence="9">ChiSxjej2B14-8506</strain>
    </source>
</reference>
<dbReference type="Pfam" id="PF00528">
    <property type="entry name" value="BPD_transp_1"/>
    <property type="match status" value="1"/>
</dbReference>
<proteinExistence type="inferred from homology"/>
<dbReference type="EMBL" id="DVNK01000011">
    <property type="protein sequence ID" value="HIU45918.1"/>
    <property type="molecule type" value="Genomic_DNA"/>
</dbReference>
<comment type="similarity">
    <text evidence="7">Belongs to the binding-protein-dependent transport system permease family.</text>
</comment>
<organism evidence="9 10">
    <name type="scientific">Candidatus Fimadaptatus faecigallinarum</name>
    <dbReference type="NCBI Taxonomy" id="2840814"/>
    <lineage>
        <taxon>Bacteria</taxon>
        <taxon>Bacillati</taxon>
        <taxon>Bacillota</taxon>
        <taxon>Clostridia</taxon>
        <taxon>Eubacteriales</taxon>
        <taxon>Candidatus Fimadaptatus</taxon>
    </lineage>
</organism>
<feature type="transmembrane region" description="Helical" evidence="7">
    <location>
        <begin position="60"/>
        <end position="89"/>
    </location>
</feature>
<dbReference type="Gene3D" id="1.10.3720.10">
    <property type="entry name" value="MetI-like"/>
    <property type="match status" value="1"/>
</dbReference>
<gene>
    <name evidence="9" type="ORF">IAC59_01500</name>
</gene>
<sequence length="250" mass="27264">MRVDRELGRVREPLYMRVAAVAFWLVVWELGARALGQEILLASPVRVLEILLGLMRERGFYMALATSSVRIALGFVLALVLGSVLAVAAHVVPAVRALLRPVMVCVKSVPVASFVILALVWVRSQYLSVFISFLMALPIFYSQVGLGLSSVDMKLLEMADVFNVGLGRRLRRLYLPAVGMPLSSACRLACGLCWKAGVAAEVIGLPPDSIGERLYDAKLYLNTGEVLAWTVVIVLISLVCERLIPGGDVR</sequence>
<feature type="domain" description="ABC transmembrane type-1" evidence="8">
    <location>
        <begin position="64"/>
        <end position="244"/>
    </location>
</feature>
<evidence type="ECO:0000256" key="2">
    <source>
        <dbReference type="ARBA" id="ARBA00022448"/>
    </source>
</evidence>
<evidence type="ECO:0000256" key="3">
    <source>
        <dbReference type="ARBA" id="ARBA00022475"/>
    </source>
</evidence>
<evidence type="ECO:0000259" key="8">
    <source>
        <dbReference type="PROSITE" id="PS50928"/>
    </source>
</evidence>
<dbReference type="PROSITE" id="PS50928">
    <property type="entry name" value="ABC_TM1"/>
    <property type="match status" value="1"/>
</dbReference>
<feature type="transmembrane region" description="Helical" evidence="7">
    <location>
        <begin position="127"/>
        <end position="148"/>
    </location>
</feature>
<dbReference type="InterPro" id="IPR035906">
    <property type="entry name" value="MetI-like_sf"/>
</dbReference>
<keyword evidence="6 7" id="KW-0472">Membrane</keyword>
<feature type="transmembrane region" description="Helical" evidence="7">
    <location>
        <begin position="226"/>
        <end position="244"/>
    </location>
</feature>
<keyword evidence="2 7" id="KW-0813">Transport</keyword>
<feature type="transmembrane region" description="Helical" evidence="7">
    <location>
        <begin position="101"/>
        <end position="121"/>
    </location>
</feature>
<evidence type="ECO:0000313" key="9">
    <source>
        <dbReference type="EMBL" id="HIU45918.1"/>
    </source>
</evidence>
<evidence type="ECO:0000256" key="7">
    <source>
        <dbReference type="RuleBase" id="RU363032"/>
    </source>
</evidence>
<comment type="subcellular location">
    <subcellularLocation>
        <location evidence="1 7">Cell membrane</location>
        <topology evidence="1 7">Multi-pass membrane protein</topology>
    </subcellularLocation>
</comment>
<keyword evidence="3" id="KW-1003">Cell membrane</keyword>
<evidence type="ECO:0000313" key="10">
    <source>
        <dbReference type="Proteomes" id="UP000824123"/>
    </source>
</evidence>
<evidence type="ECO:0000256" key="4">
    <source>
        <dbReference type="ARBA" id="ARBA00022692"/>
    </source>
</evidence>
<protein>
    <submittedName>
        <fullName evidence="9">ABC transporter permease subunit</fullName>
    </submittedName>
</protein>
<comment type="caution">
    <text evidence="9">The sequence shown here is derived from an EMBL/GenBank/DDBJ whole genome shotgun (WGS) entry which is preliminary data.</text>
</comment>
<dbReference type="InterPro" id="IPR000515">
    <property type="entry name" value="MetI-like"/>
</dbReference>
<dbReference type="GO" id="GO:0055085">
    <property type="term" value="P:transmembrane transport"/>
    <property type="evidence" value="ECO:0007669"/>
    <property type="project" value="InterPro"/>
</dbReference>
<dbReference type="SUPFAM" id="SSF161098">
    <property type="entry name" value="MetI-like"/>
    <property type="match status" value="1"/>
</dbReference>
<evidence type="ECO:0000256" key="6">
    <source>
        <dbReference type="ARBA" id="ARBA00023136"/>
    </source>
</evidence>
<dbReference type="GO" id="GO:0005886">
    <property type="term" value="C:plasma membrane"/>
    <property type="evidence" value="ECO:0007669"/>
    <property type="project" value="UniProtKB-SubCell"/>
</dbReference>
<dbReference type="PANTHER" id="PTHR30151:SF0">
    <property type="entry name" value="ABC TRANSPORTER PERMEASE PROTEIN MJ0413-RELATED"/>
    <property type="match status" value="1"/>
</dbReference>
<reference evidence="9" key="2">
    <citation type="journal article" date="2021" name="PeerJ">
        <title>Extensive microbial diversity within the chicken gut microbiome revealed by metagenomics and culture.</title>
        <authorList>
            <person name="Gilroy R."/>
            <person name="Ravi A."/>
            <person name="Getino M."/>
            <person name="Pursley I."/>
            <person name="Horton D.L."/>
            <person name="Alikhan N.F."/>
            <person name="Baker D."/>
            <person name="Gharbi K."/>
            <person name="Hall N."/>
            <person name="Watson M."/>
            <person name="Adriaenssens E.M."/>
            <person name="Foster-Nyarko E."/>
            <person name="Jarju S."/>
            <person name="Secka A."/>
            <person name="Antonio M."/>
            <person name="Oren A."/>
            <person name="Chaudhuri R.R."/>
            <person name="La Ragione R."/>
            <person name="Hildebrand F."/>
            <person name="Pallen M.J."/>
        </authorList>
    </citation>
    <scope>NUCLEOTIDE SEQUENCE</scope>
    <source>
        <strain evidence="9">ChiSxjej2B14-8506</strain>
    </source>
</reference>